<evidence type="ECO:0000313" key="2">
    <source>
        <dbReference type="EMBL" id="TWE08753.1"/>
    </source>
</evidence>
<dbReference type="EMBL" id="VIVN01000001">
    <property type="protein sequence ID" value="TWE08753.1"/>
    <property type="molecule type" value="Genomic_DNA"/>
</dbReference>
<name>A0A561DZF2_9BACI</name>
<keyword evidence="3" id="KW-1185">Reference proteome</keyword>
<evidence type="ECO:0000313" key="3">
    <source>
        <dbReference type="Proteomes" id="UP000319671"/>
    </source>
</evidence>
<gene>
    <name evidence="2" type="ORF">FB550_101781</name>
</gene>
<sequence length="118" mass="13767">MSLEISNSFYALRRLNELVSIIPRREFDSEENHIVKIEKAYRDIETLNKKLMESSTKNLHDVDQLEDDLVHLHLSYEKLIDNIEELHELVKVITGKYRKTIENANSNVTNSNSNLDLA</sequence>
<comment type="caution">
    <text evidence="2">The sequence shown here is derived from an EMBL/GenBank/DDBJ whole genome shotgun (WGS) entry which is preliminary data.</text>
</comment>
<dbReference type="Proteomes" id="UP000319671">
    <property type="component" value="Unassembled WGS sequence"/>
</dbReference>
<feature type="coiled-coil region" evidence="1">
    <location>
        <begin position="37"/>
        <end position="82"/>
    </location>
</feature>
<dbReference type="AlphaFoldDB" id="A0A561DZF2"/>
<protein>
    <submittedName>
        <fullName evidence="2">Uncharacterized protein</fullName>
    </submittedName>
</protein>
<accession>A0A561DZF2</accession>
<keyword evidence="1" id="KW-0175">Coiled coil</keyword>
<organism evidence="2 3">
    <name type="scientific">Neobacillus bataviensis</name>
    <dbReference type="NCBI Taxonomy" id="220685"/>
    <lineage>
        <taxon>Bacteria</taxon>
        <taxon>Bacillati</taxon>
        <taxon>Bacillota</taxon>
        <taxon>Bacilli</taxon>
        <taxon>Bacillales</taxon>
        <taxon>Bacillaceae</taxon>
        <taxon>Neobacillus</taxon>
    </lineage>
</organism>
<proteinExistence type="predicted"/>
<reference evidence="2 3" key="1">
    <citation type="submission" date="2019-06" db="EMBL/GenBank/DDBJ databases">
        <title>Sorghum-associated microbial communities from plants grown in Nebraska, USA.</title>
        <authorList>
            <person name="Schachtman D."/>
        </authorList>
    </citation>
    <scope>NUCLEOTIDE SEQUENCE [LARGE SCALE GENOMIC DNA]</scope>
    <source>
        <strain evidence="2 3">2482</strain>
    </source>
</reference>
<evidence type="ECO:0000256" key="1">
    <source>
        <dbReference type="SAM" id="Coils"/>
    </source>
</evidence>
<dbReference type="RefSeq" id="WP_144562387.1">
    <property type="nucleotide sequence ID" value="NZ_VIVN01000001.1"/>
</dbReference>